<evidence type="ECO:0000313" key="2">
    <source>
        <dbReference type="EMBL" id="SHK75718.1"/>
    </source>
</evidence>
<dbReference type="EMBL" id="FRBD01000011">
    <property type="protein sequence ID" value="SHK75718.1"/>
    <property type="molecule type" value="Genomic_DNA"/>
</dbReference>
<evidence type="ECO:0000256" key="1">
    <source>
        <dbReference type="SAM" id="Phobius"/>
    </source>
</evidence>
<keyword evidence="1" id="KW-0812">Transmembrane</keyword>
<evidence type="ECO:0008006" key="4">
    <source>
        <dbReference type="Google" id="ProtNLM"/>
    </source>
</evidence>
<feature type="transmembrane region" description="Helical" evidence="1">
    <location>
        <begin position="6"/>
        <end position="28"/>
    </location>
</feature>
<gene>
    <name evidence="2" type="ORF">SAMN05216463_11191</name>
</gene>
<name>A0A1M6V2R1_XYLRU</name>
<dbReference type="SUPFAM" id="SSF52266">
    <property type="entry name" value="SGNH hydrolase"/>
    <property type="match status" value="1"/>
</dbReference>
<protein>
    <recommendedName>
        <fullName evidence="4">DUF1574 domain-containing protein</fullName>
    </recommendedName>
</protein>
<dbReference type="Proteomes" id="UP000184130">
    <property type="component" value="Unassembled WGS sequence"/>
</dbReference>
<reference evidence="2 3" key="1">
    <citation type="submission" date="2016-11" db="EMBL/GenBank/DDBJ databases">
        <authorList>
            <person name="Jaros S."/>
            <person name="Januszkiewicz K."/>
            <person name="Wedrychowicz H."/>
        </authorList>
    </citation>
    <scope>NUCLEOTIDE SEQUENCE [LARGE SCALE GENOMIC DNA]</scope>
    <source>
        <strain evidence="2 3">KHT3</strain>
    </source>
</reference>
<dbReference type="AlphaFoldDB" id="A0A1M6V2R1"/>
<accession>A0A1M6V2R1</accession>
<keyword evidence="1" id="KW-0472">Membrane</keyword>
<sequence length="311" mass="36656">MKKFIHNITIIGIILLLINIAIEFLLFLRPNTYSYKRMYVEKHINDISCLLLGNSHIDHALKPNILGNGVFNMAIAGRNIVYDIELAKRYVPQMTQLKILIMPLDYYRFYFGREKNNPNEMKKPLGREGTYKCMYYKYMGIRVDGFWYWPELLNSKQDYMKRFLKNDVDARECDSLGYVKRSLSKRNANWKDRSLPKIIDTTIDANREKQKLLFSRYCTLAELAMNQGAKLVLIFTPLYKTYNNSTNPVVIKEMESFVANLKQKYPNVEYYDYSTDERFIDEDFYDSSHLTDIGANKFSKIVKEEVLSSLE</sequence>
<organism evidence="2 3">
    <name type="scientific">Xylanibacter ruminicola</name>
    <name type="common">Prevotella ruminicola</name>
    <dbReference type="NCBI Taxonomy" id="839"/>
    <lineage>
        <taxon>Bacteria</taxon>
        <taxon>Pseudomonadati</taxon>
        <taxon>Bacteroidota</taxon>
        <taxon>Bacteroidia</taxon>
        <taxon>Bacteroidales</taxon>
        <taxon>Prevotellaceae</taxon>
        <taxon>Xylanibacter</taxon>
    </lineage>
</organism>
<keyword evidence="1" id="KW-1133">Transmembrane helix</keyword>
<proteinExistence type="predicted"/>
<dbReference type="RefSeq" id="WP_073208315.1">
    <property type="nucleotide sequence ID" value="NZ_FRBD01000011.1"/>
</dbReference>
<dbReference type="OrthoDB" id="9761723at2"/>
<evidence type="ECO:0000313" key="3">
    <source>
        <dbReference type="Proteomes" id="UP000184130"/>
    </source>
</evidence>